<feature type="domain" description="CBS" evidence="3">
    <location>
        <begin position="7"/>
        <end position="66"/>
    </location>
</feature>
<dbReference type="Pfam" id="PF00571">
    <property type="entry name" value="CBS"/>
    <property type="match status" value="2"/>
</dbReference>
<dbReference type="RefSeq" id="WP_125136962.1">
    <property type="nucleotide sequence ID" value="NZ_LR130778.1"/>
</dbReference>
<gene>
    <name evidence="4" type="ORF">PATL70BA_1805</name>
</gene>
<dbReference type="InterPro" id="IPR051257">
    <property type="entry name" value="Diverse_CBS-Domain"/>
</dbReference>
<dbReference type="InterPro" id="IPR046342">
    <property type="entry name" value="CBS_dom_sf"/>
</dbReference>
<sequence length="141" mass="16178">MNVAFFLTPKSEVITLEKKFTVGQALEVMKQHKYTSLPVLDEKGRYVDTLSEGDILWHLKDHCNYSIEIIEQQSLRKIKRHYNINAISIGSSIDSIIDMASTQAYVPVVDDQNIFIGIIKRSDIIHYCMTRINNKEATMIS</sequence>
<dbReference type="InterPro" id="IPR000644">
    <property type="entry name" value="CBS_dom"/>
</dbReference>
<dbReference type="SMART" id="SM00116">
    <property type="entry name" value="CBS"/>
    <property type="match status" value="2"/>
</dbReference>
<dbReference type="AlphaFoldDB" id="A0A3P7PFL4"/>
<dbReference type="KEGG" id="cbar:PATL70BA_1805"/>
<keyword evidence="1 2" id="KW-0129">CBS domain</keyword>
<dbReference type="OrthoDB" id="384703at2"/>
<evidence type="ECO:0000256" key="1">
    <source>
        <dbReference type="ARBA" id="ARBA00023122"/>
    </source>
</evidence>
<dbReference type="PANTHER" id="PTHR43080">
    <property type="entry name" value="CBS DOMAIN-CONTAINING PROTEIN CBSX3, MITOCHONDRIAL"/>
    <property type="match status" value="1"/>
</dbReference>
<evidence type="ECO:0000259" key="3">
    <source>
        <dbReference type="PROSITE" id="PS51371"/>
    </source>
</evidence>
<organism evidence="4 5">
    <name type="scientific">Petrocella atlantisensis</name>
    <dbReference type="NCBI Taxonomy" id="2173034"/>
    <lineage>
        <taxon>Bacteria</taxon>
        <taxon>Bacillati</taxon>
        <taxon>Bacillota</taxon>
        <taxon>Clostridia</taxon>
        <taxon>Lachnospirales</taxon>
        <taxon>Vallitaleaceae</taxon>
        <taxon>Petrocella</taxon>
    </lineage>
</organism>
<dbReference type="EMBL" id="LR130778">
    <property type="protein sequence ID" value="VDN47698.1"/>
    <property type="molecule type" value="Genomic_DNA"/>
</dbReference>
<keyword evidence="5" id="KW-1185">Reference proteome</keyword>
<accession>A0A3P7PFL4</accession>
<evidence type="ECO:0000256" key="2">
    <source>
        <dbReference type="PROSITE-ProRule" id="PRU00703"/>
    </source>
</evidence>
<evidence type="ECO:0000313" key="4">
    <source>
        <dbReference type="EMBL" id="VDN47698.1"/>
    </source>
</evidence>
<dbReference type="Gene3D" id="3.10.580.10">
    <property type="entry name" value="CBS-domain"/>
    <property type="match status" value="1"/>
</dbReference>
<dbReference type="PROSITE" id="PS51371">
    <property type="entry name" value="CBS"/>
    <property type="match status" value="1"/>
</dbReference>
<dbReference type="SUPFAM" id="SSF54631">
    <property type="entry name" value="CBS-domain pair"/>
    <property type="match status" value="1"/>
</dbReference>
<proteinExistence type="predicted"/>
<reference evidence="4 5" key="1">
    <citation type="submission" date="2018-09" db="EMBL/GenBank/DDBJ databases">
        <authorList>
            <person name="Postec A."/>
        </authorList>
    </citation>
    <scope>NUCLEOTIDE SEQUENCE [LARGE SCALE GENOMIC DNA]</scope>
    <source>
        <strain evidence="4">70B-A</strain>
    </source>
</reference>
<protein>
    <submittedName>
        <fullName evidence="4">CBS domain-containing protein</fullName>
    </submittedName>
</protein>
<dbReference type="PANTHER" id="PTHR43080:SF26">
    <property type="entry name" value="REGULATORY PROTEIN"/>
    <property type="match status" value="1"/>
</dbReference>
<evidence type="ECO:0000313" key="5">
    <source>
        <dbReference type="Proteomes" id="UP000279029"/>
    </source>
</evidence>
<name>A0A3P7PFL4_9FIRM</name>
<dbReference type="Proteomes" id="UP000279029">
    <property type="component" value="Chromosome"/>
</dbReference>